<keyword evidence="2" id="KW-1185">Reference proteome</keyword>
<accession>A0ACC0V212</accession>
<proteinExistence type="predicted"/>
<evidence type="ECO:0000313" key="1">
    <source>
        <dbReference type="EMBL" id="KAI9899848.1"/>
    </source>
</evidence>
<dbReference type="EMBL" id="CM047943">
    <property type="protein sequence ID" value="KAI9899848.1"/>
    <property type="molecule type" value="Genomic_DNA"/>
</dbReference>
<protein>
    <submittedName>
        <fullName evidence="1">Uncharacterized protein</fullName>
    </submittedName>
</protein>
<gene>
    <name evidence="1" type="ORF">N3K66_004110</name>
</gene>
<reference evidence="1" key="1">
    <citation type="submission" date="2022-10" db="EMBL/GenBank/DDBJ databases">
        <title>Complete Genome of Trichothecium roseum strain YXFP-22015, a Plant Pathogen Isolated from Citrus.</title>
        <authorList>
            <person name="Wang Y."/>
            <person name="Zhu L."/>
        </authorList>
    </citation>
    <scope>NUCLEOTIDE SEQUENCE</scope>
    <source>
        <strain evidence="1">YXFP-22015</strain>
    </source>
</reference>
<dbReference type="Proteomes" id="UP001163324">
    <property type="component" value="Chromosome 4"/>
</dbReference>
<name>A0ACC0V212_9HYPO</name>
<sequence length="573" mass="61225">MGYDRSTVDTEVLKRVAAKANISIPEHDVEGYLAVLQSAELTTATVHALPDYIDERLSPTPTVGGTRQYSRPQENDLNAWSHQTNLVADQPSSALLAGRKIVVKDNMSLGGVPFTCGTFPQLINKTDRYPLSPIDATVVKRLLENGATIVGTGTCENYSLTPMSYTSANGPVHNPWLRGHNAGGSSSGSACLLGLRRAREAGVPGLEGSGDDVEMALGGDQAGSIRGPASYCGVYGLKPTYGLVPYTGIAGLHPMIDHAGPMALRLDDIALLLQVLAGYDGLDGRMTPETPLRENVESYYDKLQAFTGQQTKERSLRVGIISESLNAPHTSPEVAKVVRDAAMKHFTAAGATVSDVSVPMHLLGPSIWTASCRNHIATLGAGCRVPDILTHNLPQWTPRWPPDQEMFDLLTHHNPAVIHVILGETMLGERFGPEAQAKAHRHVFQLRKAYDDALQDFDVLVTPTVTTVAPPHPDMRPAADGGSSVLDKAKLALGSMNNTCQFNATGHPALSVPCGWAAAATSDARNMLPVGMQLVGRRWDDLGVLKAAKVFEIGGGGLGVWPGQKDADRLQKL</sequence>
<evidence type="ECO:0000313" key="2">
    <source>
        <dbReference type="Proteomes" id="UP001163324"/>
    </source>
</evidence>
<comment type="caution">
    <text evidence="1">The sequence shown here is derived from an EMBL/GenBank/DDBJ whole genome shotgun (WGS) entry which is preliminary data.</text>
</comment>
<organism evidence="1 2">
    <name type="scientific">Trichothecium roseum</name>
    <dbReference type="NCBI Taxonomy" id="47278"/>
    <lineage>
        <taxon>Eukaryota</taxon>
        <taxon>Fungi</taxon>
        <taxon>Dikarya</taxon>
        <taxon>Ascomycota</taxon>
        <taxon>Pezizomycotina</taxon>
        <taxon>Sordariomycetes</taxon>
        <taxon>Hypocreomycetidae</taxon>
        <taxon>Hypocreales</taxon>
        <taxon>Hypocreales incertae sedis</taxon>
        <taxon>Trichothecium</taxon>
    </lineage>
</organism>